<protein>
    <submittedName>
        <fullName evidence="1">Homoserine O-acetyltransferase</fullName>
    </submittedName>
</protein>
<dbReference type="InterPro" id="IPR008220">
    <property type="entry name" value="HAT_MetX-like"/>
</dbReference>
<dbReference type="PANTHER" id="PTHR32268:SF11">
    <property type="entry name" value="HOMOSERINE O-ACETYLTRANSFERASE"/>
    <property type="match status" value="1"/>
</dbReference>
<dbReference type="Gene3D" id="3.40.50.1820">
    <property type="entry name" value="alpha/beta hydrolase"/>
    <property type="match status" value="1"/>
</dbReference>
<dbReference type="InterPro" id="IPR029058">
    <property type="entry name" value="AB_hydrolase_fold"/>
</dbReference>
<proteinExistence type="predicted"/>
<reference evidence="1 2" key="1">
    <citation type="submission" date="2024-03" db="EMBL/GenBank/DDBJ databases">
        <title>Aureococcus anophagefferens CCMP1851 and Kratosvirus quantuckense: Draft genome of a second virus-susceptible host strain in the model system.</title>
        <authorList>
            <person name="Chase E."/>
            <person name="Truchon A.R."/>
            <person name="Schepens W."/>
            <person name="Wilhelm S.W."/>
        </authorList>
    </citation>
    <scope>NUCLEOTIDE SEQUENCE [LARGE SCALE GENOMIC DNA]</scope>
    <source>
        <strain evidence="1 2">CCMP1851</strain>
    </source>
</reference>
<name>A0ABR1FLA0_AURAN</name>
<gene>
    <name evidence="1" type="ORF">SO694_00036216</name>
</gene>
<keyword evidence="2" id="KW-1185">Reference proteome</keyword>
<accession>A0ABR1FLA0</accession>
<sequence>MDGSSGELHVVESYELERAARARDVGVKYKTWGALNAARDNVLVVCHALTGSHELELWRQAVFSDPKYAGGDYGDDPPVRGLSVARQIAMVSYRTHNAYETKFGRESEAARARARPRLFDVESYLSYQGAKFIQRSFDANCAWR</sequence>
<evidence type="ECO:0000313" key="2">
    <source>
        <dbReference type="Proteomes" id="UP001363151"/>
    </source>
</evidence>
<dbReference type="PANTHER" id="PTHR32268">
    <property type="entry name" value="HOMOSERINE O-ACETYLTRANSFERASE"/>
    <property type="match status" value="1"/>
</dbReference>
<comment type="caution">
    <text evidence="1">The sequence shown here is derived from an EMBL/GenBank/DDBJ whole genome shotgun (WGS) entry which is preliminary data.</text>
</comment>
<dbReference type="SUPFAM" id="SSF53474">
    <property type="entry name" value="alpha/beta-Hydrolases"/>
    <property type="match status" value="2"/>
</dbReference>
<dbReference type="EMBL" id="JBBJCI010000365">
    <property type="protein sequence ID" value="KAK7232911.1"/>
    <property type="molecule type" value="Genomic_DNA"/>
</dbReference>
<evidence type="ECO:0000313" key="1">
    <source>
        <dbReference type="EMBL" id="KAK7232911.1"/>
    </source>
</evidence>
<organism evidence="1 2">
    <name type="scientific">Aureococcus anophagefferens</name>
    <name type="common">Harmful bloom alga</name>
    <dbReference type="NCBI Taxonomy" id="44056"/>
    <lineage>
        <taxon>Eukaryota</taxon>
        <taxon>Sar</taxon>
        <taxon>Stramenopiles</taxon>
        <taxon>Ochrophyta</taxon>
        <taxon>Pelagophyceae</taxon>
        <taxon>Pelagomonadales</taxon>
        <taxon>Pelagomonadaceae</taxon>
        <taxon>Aureococcus</taxon>
    </lineage>
</organism>
<dbReference type="Gene3D" id="1.10.1740.110">
    <property type="match status" value="1"/>
</dbReference>
<dbReference type="Proteomes" id="UP001363151">
    <property type="component" value="Unassembled WGS sequence"/>
</dbReference>